<dbReference type="Pfam" id="PF18907">
    <property type="entry name" value="DUF5662"/>
    <property type="match status" value="1"/>
</dbReference>
<evidence type="ECO:0000313" key="2">
    <source>
        <dbReference type="Proteomes" id="UP000003494"/>
    </source>
</evidence>
<dbReference type="Proteomes" id="UP000003494">
    <property type="component" value="Unassembled WGS sequence"/>
</dbReference>
<evidence type="ECO:0000313" key="1">
    <source>
        <dbReference type="EMBL" id="EEP28496.1"/>
    </source>
</evidence>
<name>C4GBK2_9FIRM</name>
<dbReference type="RefSeq" id="WP_006906313.1">
    <property type="nucleotide sequence ID" value="NZ_GG665866.1"/>
</dbReference>
<reference evidence="1" key="1">
    <citation type="submission" date="2009-04" db="EMBL/GenBank/DDBJ databases">
        <authorList>
            <person name="Weinstock G."/>
            <person name="Sodergren E."/>
            <person name="Clifton S."/>
            <person name="Fulton L."/>
            <person name="Fulton B."/>
            <person name="Courtney L."/>
            <person name="Fronick C."/>
            <person name="Harrison M."/>
            <person name="Strong C."/>
            <person name="Farmer C."/>
            <person name="Delahaunty K."/>
            <person name="Markovic C."/>
            <person name="Hall O."/>
            <person name="Minx P."/>
            <person name="Tomlinson C."/>
            <person name="Mitreva M."/>
            <person name="Nelson J."/>
            <person name="Hou S."/>
            <person name="Wollam A."/>
            <person name="Pepin K.H."/>
            <person name="Johnson M."/>
            <person name="Bhonagiri V."/>
            <person name="Nash W.E."/>
            <person name="Warren W."/>
            <person name="Chinwalla A."/>
            <person name="Mardis E.R."/>
            <person name="Wilson R.K."/>
        </authorList>
    </citation>
    <scope>NUCLEOTIDE SEQUENCE [LARGE SCALE GENOMIC DNA]</scope>
    <source>
        <strain evidence="1">DSM 14600</strain>
    </source>
</reference>
<proteinExistence type="predicted"/>
<evidence type="ECO:0008006" key="3">
    <source>
        <dbReference type="Google" id="ProtNLM"/>
    </source>
</evidence>
<comment type="caution">
    <text evidence="1">The sequence shown here is derived from an EMBL/GenBank/DDBJ whole genome shotgun (WGS) entry which is preliminary data.</text>
</comment>
<gene>
    <name evidence="1" type="ORF">GCWU000342_01306</name>
</gene>
<dbReference type="InterPro" id="IPR043721">
    <property type="entry name" value="DUF5662"/>
</dbReference>
<sequence length="209" mass="24781">MWNWLGHLRTIHHHKMLVMQGCFALGLYRQGLLHDLSKYSPTEFMVGAKYYTGSHSPNDGERRDRGYSLSWLHHKGRNKHHFEYWIDYAVDEHSGPGMVGMKMPVNYVVESFVDRVAASKNYQRDRYQDDSAWNYYLRGRDHLIIHPQTQALLEFMLFFLARRGEAKSYSYIRRVILANRRDFDAYPSLPNYDPKEGKLLEMTEEMLPD</sequence>
<dbReference type="AlphaFoldDB" id="C4GBK2"/>
<dbReference type="HOGENOM" id="CLU_095585_0_0_9"/>
<accession>C4GBK2</accession>
<protein>
    <recommendedName>
        <fullName evidence="3">Catalase</fullName>
    </recommendedName>
</protein>
<keyword evidence="2" id="KW-1185">Reference proteome</keyword>
<dbReference type="eggNOG" id="ENOG502ZRIE">
    <property type="taxonomic scope" value="Bacteria"/>
</dbReference>
<dbReference type="EMBL" id="ACIP02000002">
    <property type="protein sequence ID" value="EEP28496.1"/>
    <property type="molecule type" value="Genomic_DNA"/>
</dbReference>
<dbReference type="STRING" id="626523.GCWU000342_01306"/>
<organism evidence="1 2">
    <name type="scientific">Shuttleworthella satelles DSM 14600</name>
    <dbReference type="NCBI Taxonomy" id="626523"/>
    <lineage>
        <taxon>Bacteria</taxon>
        <taxon>Bacillati</taxon>
        <taxon>Bacillota</taxon>
        <taxon>Clostridia</taxon>
        <taxon>Lachnospirales</taxon>
        <taxon>Lachnospiraceae</taxon>
        <taxon>Shuttleworthella</taxon>
    </lineage>
</organism>